<feature type="region of interest" description="Disordered" evidence="1">
    <location>
        <begin position="1"/>
        <end position="29"/>
    </location>
</feature>
<sequence length="95" mass="10720">MDSGYHRITDVTTTTTTPSPPLPHYSITPKASRNIPLHKRVNFRSPVRNYSRFFLPYSCRLGNKVEVSLPPRTFITGAARVRWGGGRGTSNRAEF</sequence>
<dbReference type="EMBL" id="VSRR010001068">
    <property type="protein sequence ID" value="MPC22269.1"/>
    <property type="molecule type" value="Genomic_DNA"/>
</dbReference>
<evidence type="ECO:0000313" key="3">
    <source>
        <dbReference type="Proteomes" id="UP000324222"/>
    </source>
</evidence>
<reference evidence="2 3" key="1">
    <citation type="submission" date="2019-05" db="EMBL/GenBank/DDBJ databases">
        <title>Another draft genome of Portunus trituberculatus and its Hox gene families provides insights of decapod evolution.</title>
        <authorList>
            <person name="Jeong J.-H."/>
            <person name="Song I."/>
            <person name="Kim S."/>
            <person name="Choi T."/>
            <person name="Kim D."/>
            <person name="Ryu S."/>
            <person name="Kim W."/>
        </authorList>
    </citation>
    <scope>NUCLEOTIDE SEQUENCE [LARGE SCALE GENOMIC DNA]</scope>
    <source>
        <tissue evidence="2">Muscle</tissue>
    </source>
</reference>
<keyword evidence="3" id="KW-1185">Reference proteome</keyword>
<organism evidence="2 3">
    <name type="scientific">Portunus trituberculatus</name>
    <name type="common">Swimming crab</name>
    <name type="synonym">Neptunus trituberculatus</name>
    <dbReference type="NCBI Taxonomy" id="210409"/>
    <lineage>
        <taxon>Eukaryota</taxon>
        <taxon>Metazoa</taxon>
        <taxon>Ecdysozoa</taxon>
        <taxon>Arthropoda</taxon>
        <taxon>Crustacea</taxon>
        <taxon>Multicrustacea</taxon>
        <taxon>Malacostraca</taxon>
        <taxon>Eumalacostraca</taxon>
        <taxon>Eucarida</taxon>
        <taxon>Decapoda</taxon>
        <taxon>Pleocyemata</taxon>
        <taxon>Brachyura</taxon>
        <taxon>Eubrachyura</taxon>
        <taxon>Portunoidea</taxon>
        <taxon>Portunidae</taxon>
        <taxon>Portuninae</taxon>
        <taxon>Portunus</taxon>
    </lineage>
</organism>
<evidence type="ECO:0000256" key="1">
    <source>
        <dbReference type="SAM" id="MobiDB-lite"/>
    </source>
</evidence>
<name>A0A5B7DME8_PORTR</name>
<evidence type="ECO:0000313" key="2">
    <source>
        <dbReference type="EMBL" id="MPC22269.1"/>
    </source>
</evidence>
<proteinExistence type="predicted"/>
<protein>
    <submittedName>
        <fullName evidence="2">Uncharacterized protein</fullName>
    </submittedName>
</protein>
<comment type="caution">
    <text evidence="2">The sequence shown here is derived from an EMBL/GenBank/DDBJ whole genome shotgun (WGS) entry which is preliminary data.</text>
</comment>
<dbReference type="Proteomes" id="UP000324222">
    <property type="component" value="Unassembled WGS sequence"/>
</dbReference>
<dbReference type="AlphaFoldDB" id="A0A5B7DME8"/>
<gene>
    <name evidence="2" type="ORF">E2C01_015280</name>
</gene>
<accession>A0A5B7DME8</accession>